<sequence>MMWHEASVIHIIQPFLPSMAELIEMEKPYHDVCVLKTDLDGDGTSEIAAAYRWLGETYLLVLKYHLHSWRVAANIKGKGYGVSSFQTAPITDQNRNNLIIGWLAGDMWSVLEVYDWTCEGLKNVVKEDLYFSRIHVEDIPEITGCDGKNEVALWRHDTGEAYQVSVYKWSKGNFVLASDLYPSYFTKVARYYKQKIQEAPYASSYWYYLADAQLKERKPYNALKSIQRAIRLGNIYPARKELLSLQQRIEAVLSTREAALYPAAVKDIGGIKWGFINNQGQFVLPAQYEDAQDFQDNHLAIVQSKGLYGLIDRSGTYKVKPKYQTIFPFSEQRAVVINGQGYKVMDERGKEMTRKAYSYIAPYEEGMALFSGTDAQGKYLDGFLDRKGNEAIPLQYESAYDFNAGKAVVKIKEREYALIDQNGSRLHTYPYEFVGNLSEGLLAFQQGKNEKYGFIDEEGKMVIKPQFSGAQPFSHGRAVVNMSDDYTNRYGLINKEGLFVISPQYNDIILLGQNRAAVGKAIDEKRPFMGSVYAIADTEGSFLTGFVYKGVSPYQNGYASAYDDEYTFFIDRNGKIAQDLPIVSGSGSVAFEDDLIKAYTDQRLSYYNHAGKLIWTQNTVVPLNGQYQVKELKFKPNKDYVVYYPKIEGILLKRVQERVNQKLKELSQVKTVAPNVQLDHSYTGDVLIPFFKKHLLVLELYGYNYPFGAAHGMPSRIYPHINLTNGRFYELKDLFKQNSDYVKVLSDNIANQIKTDPQYSYVFPDRFKGIQADQPFYVTEEALYLYFTPYEIAPFAAGFPTFKIPFVDIMTIIDVNGDLWRSFHEKLQAPK</sequence>
<evidence type="ECO:0000313" key="2">
    <source>
        <dbReference type="EMBL" id="MFC3883981.1"/>
    </source>
</evidence>
<keyword evidence="3" id="KW-1185">Reference proteome</keyword>
<dbReference type="InterPro" id="IPR037126">
    <property type="entry name" value="PdaC/RsiV-like_sf"/>
</dbReference>
<accession>A0ABV8B404</accession>
<dbReference type="Gene3D" id="3.90.640.20">
    <property type="entry name" value="Heat-shock cognate protein, ATPase"/>
    <property type="match status" value="1"/>
</dbReference>
<evidence type="ECO:0000313" key="3">
    <source>
        <dbReference type="Proteomes" id="UP001595752"/>
    </source>
</evidence>
<proteinExistence type="predicted"/>
<dbReference type="PANTHER" id="PTHR37841:SF1">
    <property type="entry name" value="DUF3298 DOMAIN-CONTAINING PROTEIN"/>
    <property type="match status" value="1"/>
</dbReference>
<reference evidence="3" key="1">
    <citation type="journal article" date="2019" name="Int. J. Syst. Evol. Microbiol.">
        <title>The Global Catalogue of Microorganisms (GCM) 10K type strain sequencing project: providing services to taxonomists for standard genome sequencing and annotation.</title>
        <authorList>
            <consortium name="The Broad Institute Genomics Platform"/>
            <consortium name="The Broad Institute Genome Sequencing Center for Infectious Disease"/>
            <person name="Wu L."/>
            <person name="Ma J."/>
        </authorList>
    </citation>
    <scope>NUCLEOTIDE SEQUENCE [LARGE SCALE GENOMIC DNA]</scope>
    <source>
        <strain evidence="3">CCUG 61889</strain>
    </source>
</reference>
<dbReference type="Pfam" id="PF14903">
    <property type="entry name" value="WG_beta_rep"/>
    <property type="match status" value="4"/>
</dbReference>
<protein>
    <submittedName>
        <fullName evidence="2">WG repeat-containing protein</fullName>
    </submittedName>
</protein>
<dbReference type="Pfam" id="PF11738">
    <property type="entry name" value="DUF3298"/>
    <property type="match status" value="1"/>
</dbReference>
<evidence type="ECO:0000259" key="1">
    <source>
        <dbReference type="Pfam" id="PF11738"/>
    </source>
</evidence>
<name>A0ABV8B404_9BACI</name>
<dbReference type="PANTHER" id="PTHR37841">
    <property type="entry name" value="GLR2918 PROTEIN"/>
    <property type="match status" value="1"/>
</dbReference>
<dbReference type="RefSeq" id="WP_377914994.1">
    <property type="nucleotide sequence ID" value="NZ_JBHRZT010000044.1"/>
</dbReference>
<dbReference type="InterPro" id="IPR032774">
    <property type="entry name" value="WG_beta_rep"/>
</dbReference>
<organism evidence="2 3">
    <name type="scientific">Bacillus songklensis</name>
    <dbReference type="NCBI Taxonomy" id="1069116"/>
    <lineage>
        <taxon>Bacteria</taxon>
        <taxon>Bacillati</taxon>
        <taxon>Bacillota</taxon>
        <taxon>Bacilli</taxon>
        <taxon>Bacillales</taxon>
        <taxon>Bacillaceae</taxon>
        <taxon>Bacillus</taxon>
    </lineage>
</organism>
<dbReference type="InterPro" id="IPR021729">
    <property type="entry name" value="DUF3298"/>
</dbReference>
<gene>
    <name evidence="2" type="ORF">ACFOU2_10970</name>
</gene>
<feature type="domain" description="DUF3298" evidence="1">
    <location>
        <begin position="732"/>
        <end position="806"/>
    </location>
</feature>
<comment type="caution">
    <text evidence="2">The sequence shown here is derived from an EMBL/GenBank/DDBJ whole genome shotgun (WGS) entry which is preliminary data.</text>
</comment>
<dbReference type="EMBL" id="JBHRZT010000044">
    <property type="protein sequence ID" value="MFC3883981.1"/>
    <property type="molecule type" value="Genomic_DNA"/>
</dbReference>
<dbReference type="Proteomes" id="UP001595752">
    <property type="component" value="Unassembled WGS sequence"/>
</dbReference>